<feature type="transmembrane region" description="Helical" evidence="1">
    <location>
        <begin position="110"/>
        <end position="129"/>
    </location>
</feature>
<evidence type="ECO:0000313" key="4">
    <source>
        <dbReference type="Proteomes" id="UP000613030"/>
    </source>
</evidence>
<dbReference type="PANTHER" id="PTHR31061">
    <property type="entry name" value="LD22376P"/>
    <property type="match status" value="1"/>
</dbReference>
<protein>
    <submittedName>
        <fullName evidence="3">DUF1624 domain-containing protein</fullName>
    </submittedName>
</protein>
<feature type="transmembrane region" description="Helical" evidence="1">
    <location>
        <begin position="334"/>
        <end position="355"/>
    </location>
</feature>
<evidence type="ECO:0000256" key="1">
    <source>
        <dbReference type="SAM" id="Phobius"/>
    </source>
</evidence>
<keyword evidence="1" id="KW-0472">Membrane</keyword>
<feature type="transmembrane region" description="Helical" evidence="1">
    <location>
        <begin position="250"/>
        <end position="274"/>
    </location>
</feature>
<feature type="transmembrane region" description="Helical" evidence="1">
    <location>
        <begin position="49"/>
        <end position="67"/>
    </location>
</feature>
<keyword evidence="1" id="KW-0812">Transmembrane</keyword>
<keyword evidence="1" id="KW-1133">Transmembrane helix</keyword>
<accession>A0ABS1KLU0</accession>
<dbReference type="Pfam" id="PF07786">
    <property type="entry name" value="HGSNAT_cat"/>
    <property type="match status" value="1"/>
</dbReference>
<evidence type="ECO:0000313" key="3">
    <source>
        <dbReference type="EMBL" id="MBL0739657.1"/>
    </source>
</evidence>
<keyword evidence="4" id="KW-1185">Reference proteome</keyword>
<feature type="transmembrane region" description="Helical" evidence="1">
    <location>
        <begin position="87"/>
        <end position="104"/>
    </location>
</feature>
<dbReference type="EMBL" id="JAERRB010000001">
    <property type="protein sequence ID" value="MBL0739657.1"/>
    <property type="molecule type" value="Genomic_DNA"/>
</dbReference>
<dbReference type="RefSeq" id="WP_202006632.1">
    <property type="nucleotide sequence ID" value="NZ_JAERRB010000001.1"/>
</dbReference>
<dbReference type="PANTHER" id="PTHR31061:SF24">
    <property type="entry name" value="LD22376P"/>
    <property type="match status" value="1"/>
</dbReference>
<feature type="transmembrane region" description="Helical" evidence="1">
    <location>
        <begin position="192"/>
        <end position="212"/>
    </location>
</feature>
<feature type="transmembrane region" description="Helical" evidence="1">
    <location>
        <begin position="136"/>
        <end position="154"/>
    </location>
</feature>
<comment type="caution">
    <text evidence="3">The sequence shown here is derived from an EMBL/GenBank/DDBJ whole genome shotgun (WGS) entry which is preliminary data.</text>
</comment>
<gene>
    <name evidence="3" type="ORF">JI741_00445</name>
</gene>
<feature type="transmembrane region" description="Helical" evidence="1">
    <location>
        <begin position="224"/>
        <end position="244"/>
    </location>
</feature>
<proteinExistence type="predicted"/>
<dbReference type="Proteomes" id="UP000613030">
    <property type="component" value="Unassembled WGS sequence"/>
</dbReference>
<sequence>MTSQRLTSLDALRGFTIAAMILVNFPGDEAHVFAPLRHTVWNGLTPTDLIAPFFLFIVGISIVLAYGRKVALGEPKGELYRKIVIRFLKLFALGILLNLLPYFNFSDLRYTGVLPRIALVFLPCAFLFLKTTARTQAIVGMGILIAYCLCMLLIPTPGQGKVMLEPGVNLAAWVDLQWLPGKMWQGTWDPEGILSTFPAIVSGISGLLAGHWLQSAREPKDKVIGLMVAGLVSAAAGYVWGLVFPVNENLWTSSFVLVTSGFAALLLGAAYYVVDLRGWTNGTKIGIIFGANAIAVYVMAELLALVCYVFPLQGETLNHRVVNALVDAGVRAEWASALYAVCFVALNFLPAYVLYRRKIFIKL</sequence>
<name>A0ABS1KLU0_9BACT</name>
<evidence type="ECO:0000259" key="2">
    <source>
        <dbReference type="Pfam" id="PF07786"/>
    </source>
</evidence>
<dbReference type="InterPro" id="IPR012429">
    <property type="entry name" value="HGSNAT_cat"/>
</dbReference>
<reference evidence="3 4" key="1">
    <citation type="submission" date="2021-01" db="EMBL/GenBank/DDBJ databases">
        <title>Chryseolinea sp. Jin1 Genome sequencing and assembly.</title>
        <authorList>
            <person name="Kim I."/>
        </authorList>
    </citation>
    <scope>NUCLEOTIDE SEQUENCE [LARGE SCALE GENOMIC DNA]</scope>
    <source>
        <strain evidence="3 4">Jin1</strain>
    </source>
</reference>
<feature type="domain" description="Heparan-alpha-glucosaminide N-acetyltransferase catalytic" evidence="2">
    <location>
        <begin position="5"/>
        <end position="146"/>
    </location>
</feature>
<organism evidence="3 4">
    <name type="scientific">Chryseolinea lacunae</name>
    <dbReference type="NCBI Taxonomy" id="2801331"/>
    <lineage>
        <taxon>Bacteria</taxon>
        <taxon>Pseudomonadati</taxon>
        <taxon>Bacteroidota</taxon>
        <taxon>Cytophagia</taxon>
        <taxon>Cytophagales</taxon>
        <taxon>Fulvivirgaceae</taxon>
        <taxon>Chryseolinea</taxon>
    </lineage>
</organism>
<feature type="transmembrane region" description="Helical" evidence="1">
    <location>
        <begin position="286"/>
        <end position="314"/>
    </location>
</feature>